<dbReference type="PANTHER" id="PTHR43201">
    <property type="entry name" value="ACYL-COA SYNTHETASE"/>
    <property type="match status" value="1"/>
</dbReference>
<dbReference type="RefSeq" id="WP_378048975.1">
    <property type="nucleotide sequence ID" value="NZ_JBHMDN010000019.1"/>
</dbReference>
<keyword evidence="4" id="KW-1185">Reference proteome</keyword>
<feature type="domain" description="AMP-binding enzyme C-terminal" evidence="2">
    <location>
        <begin position="421"/>
        <end position="496"/>
    </location>
</feature>
<feature type="domain" description="AMP-dependent synthetase/ligase" evidence="1">
    <location>
        <begin position="19"/>
        <end position="370"/>
    </location>
</feature>
<accession>A0ABW2FN01</accession>
<gene>
    <name evidence="3" type="ORF">ACFQMJ_32525</name>
</gene>
<organism evidence="3 4">
    <name type="scientific">Cohnella cellulosilytica</name>
    <dbReference type="NCBI Taxonomy" id="986710"/>
    <lineage>
        <taxon>Bacteria</taxon>
        <taxon>Bacillati</taxon>
        <taxon>Bacillota</taxon>
        <taxon>Bacilli</taxon>
        <taxon>Bacillales</taxon>
        <taxon>Paenibacillaceae</taxon>
        <taxon>Cohnella</taxon>
    </lineage>
</organism>
<dbReference type="EMBL" id="JBHTAI010000032">
    <property type="protein sequence ID" value="MFC7153274.1"/>
    <property type="molecule type" value="Genomic_DNA"/>
</dbReference>
<evidence type="ECO:0000259" key="1">
    <source>
        <dbReference type="Pfam" id="PF00501"/>
    </source>
</evidence>
<dbReference type="Gene3D" id="3.30.300.30">
    <property type="match status" value="1"/>
</dbReference>
<dbReference type="Pfam" id="PF13193">
    <property type="entry name" value="AMP-binding_C"/>
    <property type="match status" value="1"/>
</dbReference>
<evidence type="ECO:0000313" key="4">
    <source>
        <dbReference type="Proteomes" id="UP001596378"/>
    </source>
</evidence>
<name>A0ABW2FN01_9BACL</name>
<dbReference type="InterPro" id="IPR000873">
    <property type="entry name" value="AMP-dep_synth/lig_dom"/>
</dbReference>
<evidence type="ECO:0000259" key="2">
    <source>
        <dbReference type="Pfam" id="PF13193"/>
    </source>
</evidence>
<reference evidence="4" key="1">
    <citation type="journal article" date="2019" name="Int. J. Syst. Evol. Microbiol.">
        <title>The Global Catalogue of Microorganisms (GCM) 10K type strain sequencing project: providing services to taxonomists for standard genome sequencing and annotation.</title>
        <authorList>
            <consortium name="The Broad Institute Genomics Platform"/>
            <consortium name="The Broad Institute Genome Sequencing Center for Infectious Disease"/>
            <person name="Wu L."/>
            <person name="Ma J."/>
        </authorList>
    </citation>
    <scope>NUCLEOTIDE SEQUENCE [LARGE SCALE GENOMIC DNA]</scope>
    <source>
        <strain evidence="4">KCTC 12907</strain>
    </source>
</reference>
<dbReference type="Proteomes" id="UP001596378">
    <property type="component" value="Unassembled WGS sequence"/>
</dbReference>
<dbReference type="InterPro" id="IPR045851">
    <property type="entry name" value="AMP-bd_C_sf"/>
</dbReference>
<dbReference type="Pfam" id="PF00501">
    <property type="entry name" value="AMP-binding"/>
    <property type="match status" value="1"/>
</dbReference>
<dbReference type="InterPro" id="IPR025110">
    <property type="entry name" value="AMP-bd_C"/>
</dbReference>
<evidence type="ECO:0000313" key="3">
    <source>
        <dbReference type="EMBL" id="MFC7153274.1"/>
    </source>
</evidence>
<protein>
    <submittedName>
        <fullName evidence="3">Class I adenylate-forming enzyme family protein</fullName>
    </submittedName>
</protein>
<comment type="caution">
    <text evidence="3">The sequence shown here is derived from an EMBL/GenBank/DDBJ whole genome shotgun (WGS) entry which is preliminary data.</text>
</comment>
<dbReference type="SUPFAM" id="SSF56801">
    <property type="entry name" value="Acetyl-CoA synthetase-like"/>
    <property type="match status" value="1"/>
</dbReference>
<sequence length="508" mass="56919">MKGALRNFSDDLRQLVQGNGQKDAIIVDAGIQELQITYRELSEYMDRYLILFEQLGARPGDNILSLLPNSAEAVICYLATIKGGYGYAPLSCFATEREVERWCSLIDPRLCIKLDSVHFTALSRFESSHIISLPCDGDFSWLPIFLPEQRVATGDSPKLYLSTSGTTGEPKAMVLDGNTLWSSGYAFAQIHNLPDKRPRFWNYLPMSYLGGLFNLAMIPLSSGGSIVITETFSGRTLLSFWQTVDRFKIDSLWLVPTIAKGLLKIANTINTPKHLEISRNIKTSFIGTAPISLADKQGFEQKFGMCILENYALSETTFLTSETAKNFKERTEASVGEVLPYVAFKFTSREDTQDVYNLMVKTPFLFRGYLTGDGEVKMDLDEDGFFATGDIGYLNEDKQVVLSGRRQDVIKKGGLFVSLKEIEALVESLPYIHEAAAVRVEHEFYGESYNLFVIPVDPNEEVKAKLSAWLHKNVVNYKWPANIYLSSEFPKTSSGKVMKNKFVVKGGD</sequence>
<dbReference type="PANTHER" id="PTHR43201:SF32">
    <property type="entry name" value="2-SUCCINYLBENZOATE--COA LIGASE, CHLOROPLASTIC_PEROXISOMAL"/>
    <property type="match status" value="1"/>
</dbReference>
<proteinExistence type="predicted"/>
<dbReference type="InterPro" id="IPR042099">
    <property type="entry name" value="ANL_N_sf"/>
</dbReference>
<dbReference type="Gene3D" id="3.40.50.12780">
    <property type="entry name" value="N-terminal domain of ligase-like"/>
    <property type="match status" value="1"/>
</dbReference>